<dbReference type="RefSeq" id="WP_061541794.1">
    <property type="nucleotide sequence ID" value="NZ_CP013232.1"/>
</dbReference>
<dbReference type="AlphaFoldDB" id="A0A127PIM8"/>
<name>A0A127PIM8_9BURK</name>
<feature type="signal peptide" evidence="3">
    <location>
        <begin position="1"/>
        <end position="38"/>
    </location>
</feature>
<dbReference type="InterPro" id="IPR008939">
    <property type="entry name" value="Lytic_TGlycosylase_superhlx_U"/>
</dbReference>
<organism evidence="5">
    <name type="scientific">Collimonas fungivorans</name>
    <dbReference type="NCBI Taxonomy" id="158899"/>
    <lineage>
        <taxon>Bacteria</taxon>
        <taxon>Pseudomonadati</taxon>
        <taxon>Pseudomonadota</taxon>
        <taxon>Betaproteobacteria</taxon>
        <taxon>Burkholderiales</taxon>
        <taxon>Oxalobacteraceae</taxon>
        <taxon>Collimonas</taxon>
    </lineage>
</organism>
<feature type="chain" id="PRO_5007277070" evidence="3">
    <location>
        <begin position="39"/>
        <end position="670"/>
    </location>
</feature>
<evidence type="ECO:0000313" key="5">
    <source>
        <dbReference type="EMBL" id="AMO97484.1"/>
    </source>
</evidence>
<dbReference type="Gene3D" id="1.10.530.10">
    <property type="match status" value="1"/>
</dbReference>
<evidence type="ECO:0000256" key="1">
    <source>
        <dbReference type="ARBA" id="ARBA00007734"/>
    </source>
</evidence>
<reference evidence="5 6" key="1">
    <citation type="submission" date="2015-11" db="EMBL/GenBank/DDBJ databases">
        <title>Exploring the genomic traits of fungus-feeding bacterial genus Collimonas.</title>
        <authorList>
            <person name="Song C."/>
            <person name="Schmidt R."/>
            <person name="de Jager V."/>
            <person name="Krzyzanowska D."/>
            <person name="Jongedijk E."/>
            <person name="Cankar K."/>
            <person name="Beekwilder J."/>
            <person name="van Veen A."/>
            <person name="de Boer W."/>
            <person name="van Veen J.A."/>
            <person name="Garbeva P."/>
        </authorList>
    </citation>
    <scope>NUCLEOTIDE SEQUENCE [LARGE SCALE GENOMIC DNA]</scope>
    <source>
        <strain evidence="5 6">Ter6</strain>
    </source>
</reference>
<evidence type="ECO:0000259" key="4">
    <source>
        <dbReference type="Pfam" id="PF01464"/>
    </source>
</evidence>
<evidence type="ECO:0000313" key="6">
    <source>
        <dbReference type="Proteomes" id="UP000072421"/>
    </source>
</evidence>
<protein>
    <submittedName>
        <fullName evidence="5">Transglycosylase SLT domain protein</fullName>
    </submittedName>
</protein>
<dbReference type="Proteomes" id="UP000072421">
    <property type="component" value="Chromosome"/>
</dbReference>
<dbReference type="OrthoDB" id="92254at2"/>
<gene>
    <name evidence="5" type="ORF">CFter6_4910</name>
</gene>
<dbReference type="SUPFAM" id="SSF53955">
    <property type="entry name" value="Lysozyme-like"/>
    <property type="match status" value="1"/>
</dbReference>
<dbReference type="Gene3D" id="1.25.20.10">
    <property type="entry name" value="Bacterial muramidases"/>
    <property type="match status" value="1"/>
</dbReference>
<evidence type="ECO:0000256" key="2">
    <source>
        <dbReference type="ARBA" id="ARBA00022729"/>
    </source>
</evidence>
<keyword evidence="2 3" id="KW-0732">Signal</keyword>
<evidence type="ECO:0000256" key="3">
    <source>
        <dbReference type="SAM" id="SignalP"/>
    </source>
</evidence>
<feature type="domain" description="Transglycosylase SLT" evidence="4">
    <location>
        <begin position="503"/>
        <end position="607"/>
    </location>
</feature>
<dbReference type="InterPro" id="IPR008258">
    <property type="entry name" value="Transglycosylase_SLT_dom_1"/>
</dbReference>
<proteinExistence type="inferred from homology"/>
<dbReference type="PANTHER" id="PTHR37423:SF5">
    <property type="entry name" value="SOLUBLE LYTIC MUREIN TRANSGLYCOSYLASE"/>
    <property type="match status" value="1"/>
</dbReference>
<dbReference type="GO" id="GO:0004553">
    <property type="term" value="F:hydrolase activity, hydrolyzing O-glycosyl compounds"/>
    <property type="evidence" value="ECO:0007669"/>
    <property type="project" value="InterPro"/>
</dbReference>
<dbReference type="EMBL" id="CP013232">
    <property type="protein sequence ID" value="AMO97484.1"/>
    <property type="molecule type" value="Genomic_DNA"/>
</dbReference>
<dbReference type="CDD" id="cd13401">
    <property type="entry name" value="Slt70-like"/>
    <property type="match status" value="1"/>
</dbReference>
<dbReference type="PATRIC" id="fig|158899.10.peg.4842"/>
<dbReference type="GO" id="GO:0042597">
    <property type="term" value="C:periplasmic space"/>
    <property type="evidence" value="ECO:0007669"/>
    <property type="project" value="InterPro"/>
</dbReference>
<dbReference type="Pfam" id="PF01464">
    <property type="entry name" value="SLT"/>
    <property type="match status" value="1"/>
</dbReference>
<dbReference type="SUPFAM" id="SSF48435">
    <property type="entry name" value="Bacterial muramidases"/>
    <property type="match status" value="1"/>
</dbReference>
<comment type="similarity">
    <text evidence="1">Belongs to the transglycosylase Slt family.</text>
</comment>
<dbReference type="InterPro" id="IPR023346">
    <property type="entry name" value="Lysozyme-like_dom_sf"/>
</dbReference>
<dbReference type="PANTHER" id="PTHR37423">
    <property type="entry name" value="SOLUBLE LYTIC MUREIN TRANSGLYCOSYLASE-RELATED"/>
    <property type="match status" value="1"/>
</dbReference>
<accession>A0A127PIM8</accession>
<sequence>MFNTQFKTRFKTQFKNKWLVVIAVAVASSAVMTSAAYAQKRSANGATAASYAGQDDSFLALRDAARANNADKAELLAATLSDYDIPSYVDYYRLKPLIKDLVAPQSDIRDYLARYDGSAIADRLRNDWLLELGKAGDWNTFDEQYPKFVLDDDTQLKCYALTSAALKGVNVANEARALLTTPKDYGQGCTGLIGMLAQNGQFSADDVWFQIRQAVEAGFAGVARRMTPYIDADDSQVAQAIDKSALVLARGPGAGRSNHELFILALGRVAKNDSGRAAAALSAGSDQLTSSERSLAWAQVALQSALKLEPQAIDYWRQVKSNAVLSGDAYQWRVRSALRAGDWKLVRSGVEAMPEALRSDPAWVYWQARADQSQGKSEQAQQQFQSIADQTNFYGQLALEELGQKIIAVSSSQAFSPAEMAPMANNQGFRRALRFFDMNLRFEGVREWNWELRKMTDRQLLTAAEFARQNNVLDRMVNTSDRTKVEVDFNQRFPSPHRDVMTTNTQNLGLDMAWVYGLIRQESRFIRSARSNVGASGLMQVMPATARWVAKKIGLSGFTNDQISDVNTNILLGTNYLSMVLADLDGSQALASAAYNAGPGRPRAWRSTLPGTVEGAVFAESIPFSETRGYVKNVLSNATYYAALFDGKPQSLKARLGTVAPKGFVESALP</sequence>